<organism evidence="1 2">
    <name type="scientific">Anaerovirgula multivorans</name>
    <dbReference type="NCBI Taxonomy" id="312168"/>
    <lineage>
        <taxon>Bacteria</taxon>
        <taxon>Bacillati</taxon>
        <taxon>Bacillota</taxon>
        <taxon>Clostridia</taxon>
        <taxon>Peptostreptococcales</taxon>
        <taxon>Natronincolaceae</taxon>
        <taxon>Anaerovirgula</taxon>
    </lineage>
</organism>
<reference evidence="1 2" key="1">
    <citation type="submission" date="2017-06" db="EMBL/GenBank/DDBJ databases">
        <authorList>
            <person name="Kim H.J."/>
            <person name="Triplett B.A."/>
        </authorList>
    </citation>
    <scope>NUCLEOTIDE SEQUENCE [LARGE SCALE GENOMIC DNA]</scope>
    <source>
        <strain evidence="1 2">SCA</strain>
    </source>
</reference>
<evidence type="ECO:0000313" key="1">
    <source>
        <dbReference type="EMBL" id="SNT31057.1"/>
    </source>
</evidence>
<sequence length="214" mass="24332">MKKNIVSIIICFLVFSTTTGLSVSGLSSEENADIIYHIATEEELERLNELLDKGYSEGEVYEEVLPELFKKLPEPVKESLYDMEFTSSEESFQPTDSSESNDEIITSTYYGVWSELTQQGMSLQYLSGSRHQVTREWYVTRTSLMDSSGTLYGLVLKEVANTNECIVQGILDPPSGTYRTRGDHWWHVIDNQGQDAIFYNVSYSVPRSYTNPNN</sequence>
<gene>
    <name evidence="1" type="ORF">SAMN05446037_10872</name>
</gene>
<dbReference type="Proteomes" id="UP000198304">
    <property type="component" value="Unassembled WGS sequence"/>
</dbReference>
<accession>A0A239LK69</accession>
<dbReference type="AlphaFoldDB" id="A0A239LK69"/>
<dbReference type="EMBL" id="FZOJ01000087">
    <property type="protein sequence ID" value="SNT31057.1"/>
    <property type="molecule type" value="Genomic_DNA"/>
</dbReference>
<evidence type="ECO:0000313" key="2">
    <source>
        <dbReference type="Proteomes" id="UP000198304"/>
    </source>
</evidence>
<proteinExistence type="predicted"/>
<dbReference type="RefSeq" id="WP_089285685.1">
    <property type="nucleotide sequence ID" value="NZ_FZOJ01000087.1"/>
</dbReference>
<name>A0A239LK69_9FIRM</name>
<protein>
    <submittedName>
        <fullName evidence="1">Uncharacterized protein</fullName>
    </submittedName>
</protein>
<keyword evidence="2" id="KW-1185">Reference proteome</keyword>